<evidence type="ECO:0000256" key="7">
    <source>
        <dbReference type="ARBA" id="ARBA00022842"/>
    </source>
</evidence>
<dbReference type="GO" id="GO:0000287">
    <property type="term" value="F:magnesium ion binding"/>
    <property type="evidence" value="ECO:0007669"/>
    <property type="project" value="UniProtKB-UniRule"/>
</dbReference>
<dbReference type="AlphaFoldDB" id="A0A918K9G1"/>
<accession>A0A918K9G1</accession>
<comment type="function">
    <text evidence="8">Catalyzes a mechanistically unusual reaction, the ATP-dependent insertion of CO2 between the N7 and N8 nitrogen atoms of 7,8-diaminopelargonic acid (DAPA, also called 7,8-diammoniononanoate) to form a ureido ring.</text>
</comment>
<comment type="caution">
    <text evidence="8">Lacks conserved residue(s) required for the propagation of feature annotation.</text>
</comment>
<evidence type="ECO:0000313" key="9">
    <source>
        <dbReference type="EMBL" id="GGX55909.1"/>
    </source>
</evidence>
<dbReference type="GO" id="GO:0009102">
    <property type="term" value="P:biotin biosynthetic process"/>
    <property type="evidence" value="ECO:0007669"/>
    <property type="project" value="UniProtKB-UniRule"/>
</dbReference>
<sequence>MANKRTYFVTGTDTEVGKTRVTVELLNALNRQGLNTIGLKPLAAGAEESDNGDWTNEDARALQTAASVQLPYEQVNPVLLKAPMAPHLAAEREQRSLNLRTLEGHCRGTLMITPYDVALIEGAGGWRVPLNPRESLAGLPKALNCPVILVVGMRLGCLNHALLSAEAIQRDGLELAGWVANCIDPEMAELEANIATLKTLIPAPLLGVVPYLEEGQEVRDPLFDVDVLVGRAK</sequence>
<dbReference type="GO" id="GO:0004141">
    <property type="term" value="F:dethiobiotin synthase activity"/>
    <property type="evidence" value="ECO:0007669"/>
    <property type="project" value="UniProtKB-UniRule"/>
</dbReference>
<reference evidence="9" key="2">
    <citation type="submission" date="2020-09" db="EMBL/GenBank/DDBJ databases">
        <authorList>
            <person name="Sun Q."/>
            <person name="Kim S."/>
        </authorList>
    </citation>
    <scope>NUCLEOTIDE SEQUENCE</scope>
    <source>
        <strain evidence="9">KCTC 22169</strain>
    </source>
</reference>
<proteinExistence type="inferred from homology"/>
<feature type="binding site" evidence="8">
    <location>
        <position position="121"/>
    </location>
    <ligand>
        <name>Mg(2+)</name>
        <dbReference type="ChEBI" id="CHEBI:18420"/>
    </ligand>
</feature>
<dbReference type="HAMAP" id="MF_00336">
    <property type="entry name" value="BioD"/>
    <property type="match status" value="1"/>
</dbReference>
<keyword evidence="1 8" id="KW-0963">Cytoplasm</keyword>
<dbReference type="CDD" id="cd03109">
    <property type="entry name" value="DTBS"/>
    <property type="match status" value="1"/>
</dbReference>
<protein>
    <recommendedName>
        <fullName evidence="8">ATP-dependent dethiobiotin synthetase BioD</fullName>
        <ecNumber evidence="8">6.3.3.3</ecNumber>
    </recommendedName>
    <alternativeName>
        <fullName evidence="8">DTB synthetase</fullName>
        <shortName evidence="8">DTBS</shortName>
    </alternativeName>
    <alternativeName>
        <fullName evidence="8">Dethiobiotin synthase</fullName>
    </alternativeName>
</protein>
<dbReference type="Pfam" id="PF13500">
    <property type="entry name" value="AAA_26"/>
    <property type="match status" value="1"/>
</dbReference>
<dbReference type="FunFam" id="3.40.50.300:FF:000292">
    <property type="entry name" value="ATP-dependent dethiobiotin synthetase BioD"/>
    <property type="match status" value="1"/>
</dbReference>
<dbReference type="Gene3D" id="3.40.50.300">
    <property type="entry name" value="P-loop containing nucleotide triphosphate hydrolases"/>
    <property type="match status" value="1"/>
</dbReference>
<dbReference type="EC" id="6.3.3.3" evidence="8"/>
<comment type="subunit">
    <text evidence="8">Homodimer.</text>
</comment>
<dbReference type="GO" id="GO:0042803">
    <property type="term" value="F:protein homodimerization activity"/>
    <property type="evidence" value="ECO:0007669"/>
    <property type="project" value="UniProtKB-ARBA"/>
</dbReference>
<dbReference type="SUPFAM" id="SSF52540">
    <property type="entry name" value="P-loop containing nucleoside triphosphate hydrolases"/>
    <property type="match status" value="1"/>
</dbReference>
<comment type="catalytic activity">
    <reaction evidence="8">
        <text>(7R,8S)-7,8-diammoniononanoate + CO2 + ATP = (4R,5S)-dethiobiotin + ADP + phosphate + 3 H(+)</text>
        <dbReference type="Rhea" id="RHEA:15805"/>
        <dbReference type="ChEBI" id="CHEBI:15378"/>
        <dbReference type="ChEBI" id="CHEBI:16526"/>
        <dbReference type="ChEBI" id="CHEBI:30616"/>
        <dbReference type="ChEBI" id="CHEBI:43474"/>
        <dbReference type="ChEBI" id="CHEBI:149469"/>
        <dbReference type="ChEBI" id="CHEBI:149473"/>
        <dbReference type="ChEBI" id="CHEBI:456216"/>
        <dbReference type="EC" id="6.3.3.3"/>
    </reaction>
</comment>
<dbReference type="Proteomes" id="UP000626148">
    <property type="component" value="Unassembled WGS sequence"/>
</dbReference>
<evidence type="ECO:0000256" key="6">
    <source>
        <dbReference type="ARBA" id="ARBA00022840"/>
    </source>
</evidence>
<dbReference type="PIRSF" id="PIRSF006755">
    <property type="entry name" value="DTB_synth"/>
    <property type="match status" value="1"/>
</dbReference>
<dbReference type="GO" id="GO:0005524">
    <property type="term" value="F:ATP binding"/>
    <property type="evidence" value="ECO:0007669"/>
    <property type="project" value="UniProtKB-UniRule"/>
</dbReference>
<keyword evidence="10" id="KW-1185">Reference proteome</keyword>
<comment type="caution">
    <text evidence="9">The sequence shown here is derived from an EMBL/GenBank/DDBJ whole genome shotgun (WGS) entry which is preliminary data.</text>
</comment>
<feature type="binding site" evidence="8">
    <location>
        <begin position="121"/>
        <end position="124"/>
    </location>
    <ligand>
        <name>ATP</name>
        <dbReference type="ChEBI" id="CHEBI:30616"/>
    </ligand>
</feature>
<evidence type="ECO:0000313" key="10">
    <source>
        <dbReference type="Proteomes" id="UP000626148"/>
    </source>
</evidence>
<dbReference type="RefSeq" id="WP_189608990.1">
    <property type="nucleotide sequence ID" value="NZ_BMXR01000005.1"/>
</dbReference>
<dbReference type="InterPro" id="IPR027417">
    <property type="entry name" value="P-loop_NTPase"/>
</dbReference>
<evidence type="ECO:0000256" key="4">
    <source>
        <dbReference type="ARBA" id="ARBA00022741"/>
    </source>
</evidence>
<evidence type="ECO:0000256" key="2">
    <source>
        <dbReference type="ARBA" id="ARBA00022598"/>
    </source>
</evidence>
<feature type="binding site" evidence="8">
    <location>
        <position position="19"/>
    </location>
    <ligand>
        <name>Mg(2+)</name>
        <dbReference type="ChEBI" id="CHEBI:18420"/>
    </ligand>
</feature>
<feature type="binding site" evidence="8">
    <location>
        <begin position="210"/>
        <end position="212"/>
    </location>
    <ligand>
        <name>ATP</name>
        <dbReference type="ChEBI" id="CHEBI:30616"/>
    </ligand>
</feature>
<dbReference type="GO" id="GO:0005829">
    <property type="term" value="C:cytosol"/>
    <property type="evidence" value="ECO:0007669"/>
    <property type="project" value="TreeGrafter"/>
</dbReference>
<reference evidence="9" key="1">
    <citation type="journal article" date="2014" name="Int. J. Syst. Evol. Microbiol.">
        <title>Complete genome sequence of Corynebacterium casei LMG S-19264T (=DSM 44701T), isolated from a smear-ripened cheese.</title>
        <authorList>
            <consortium name="US DOE Joint Genome Institute (JGI-PGF)"/>
            <person name="Walter F."/>
            <person name="Albersmeier A."/>
            <person name="Kalinowski J."/>
            <person name="Ruckert C."/>
        </authorList>
    </citation>
    <scope>NUCLEOTIDE SEQUENCE</scope>
    <source>
        <strain evidence="9">KCTC 22169</strain>
    </source>
</reference>
<comment type="pathway">
    <text evidence="8">Cofactor biosynthesis; biotin biosynthesis; biotin from 7,8-diaminononanoate: step 1/2.</text>
</comment>
<feature type="binding site" evidence="8">
    <location>
        <position position="58"/>
    </location>
    <ligand>
        <name>Mg(2+)</name>
        <dbReference type="ChEBI" id="CHEBI:18420"/>
    </ligand>
</feature>
<keyword evidence="7 8" id="KW-0460">Magnesium</keyword>
<comment type="cofactor">
    <cofactor evidence="8">
        <name>Mg(2+)</name>
        <dbReference type="ChEBI" id="CHEBI:18420"/>
    </cofactor>
</comment>
<dbReference type="EMBL" id="BMXR01000005">
    <property type="protein sequence ID" value="GGX55909.1"/>
    <property type="molecule type" value="Genomic_DNA"/>
</dbReference>
<dbReference type="NCBIfam" id="TIGR00347">
    <property type="entry name" value="bioD"/>
    <property type="match status" value="1"/>
</dbReference>
<feature type="binding site" evidence="8">
    <location>
        <position position="58"/>
    </location>
    <ligand>
        <name>ATP</name>
        <dbReference type="ChEBI" id="CHEBI:30616"/>
    </ligand>
</feature>
<dbReference type="InterPro" id="IPR004472">
    <property type="entry name" value="DTB_synth_BioD"/>
</dbReference>
<keyword evidence="4 8" id="KW-0547">Nucleotide-binding</keyword>
<keyword evidence="6 8" id="KW-0067">ATP-binding</keyword>
<organism evidence="9 10">
    <name type="scientific">Saccharospirillum salsuginis</name>
    <dbReference type="NCBI Taxonomy" id="418750"/>
    <lineage>
        <taxon>Bacteria</taxon>
        <taxon>Pseudomonadati</taxon>
        <taxon>Pseudomonadota</taxon>
        <taxon>Gammaproteobacteria</taxon>
        <taxon>Oceanospirillales</taxon>
        <taxon>Saccharospirillaceae</taxon>
        <taxon>Saccharospirillum</taxon>
    </lineage>
</organism>
<keyword evidence="3 8" id="KW-0479">Metal-binding</keyword>
<comment type="similarity">
    <text evidence="8">Belongs to the dethiobiotin synthetase family.</text>
</comment>
<gene>
    <name evidence="8 9" type="primary">bioD</name>
    <name evidence="9" type="ORF">GCM10007392_24610</name>
</gene>
<feature type="active site" evidence="8">
    <location>
        <position position="40"/>
    </location>
</feature>
<comment type="subcellular location">
    <subcellularLocation>
        <location evidence="8">Cytoplasm</location>
    </subcellularLocation>
</comment>
<evidence type="ECO:0000256" key="8">
    <source>
        <dbReference type="HAMAP-Rule" id="MF_00336"/>
    </source>
</evidence>
<evidence type="ECO:0000256" key="5">
    <source>
        <dbReference type="ARBA" id="ARBA00022756"/>
    </source>
</evidence>
<dbReference type="PANTHER" id="PTHR43210">
    <property type="entry name" value="DETHIOBIOTIN SYNTHETASE"/>
    <property type="match status" value="1"/>
</dbReference>
<feature type="binding site" evidence="8">
    <location>
        <begin position="181"/>
        <end position="182"/>
    </location>
    <ligand>
        <name>ATP</name>
        <dbReference type="ChEBI" id="CHEBI:30616"/>
    </ligand>
</feature>
<keyword evidence="2 8" id="KW-0436">Ligase</keyword>
<keyword evidence="5 8" id="KW-0093">Biotin biosynthesis</keyword>
<evidence type="ECO:0000256" key="1">
    <source>
        <dbReference type="ARBA" id="ARBA00022490"/>
    </source>
</evidence>
<evidence type="ECO:0000256" key="3">
    <source>
        <dbReference type="ARBA" id="ARBA00022723"/>
    </source>
</evidence>
<dbReference type="PANTHER" id="PTHR43210:SF5">
    <property type="entry name" value="DETHIOBIOTIN SYNTHETASE"/>
    <property type="match status" value="1"/>
</dbReference>
<name>A0A918K9G1_9GAMM</name>